<dbReference type="Proteomes" id="UP000249661">
    <property type="component" value="Unassembled WGS sequence"/>
</dbReference>
<reference evidence="1" key="1">
    <citation type="submission" date="2018-02" db="EMBL/GenBank/DDBJ databases">
        <title>The genomes of Aspergillus section Nigri reveals drivers in fungal speciation.</title>
        <authorList>
            <consortium name="DOE Joint Genome Institute"/>
            <person name="Vesth T.C."/>
            <person name="Nybo J."/>
            <person name="Theobald S."/>
            <person name="Brandl J."/>
            <person name="Frisvad J.C."/>
            <person name="Nielsen K.F."/>
            <person name="Lyhne E.K."/>
            <person name="Kogle M.E."/>
            <person name="Kuo A."/>
            <person name="Riley R."/>
            <person name="Clum A."/>
            <person name="Nolan M."/>
            <person name="Lipzen A."/>
            <person name="Salamov A."/>
            <person name="Henrissat B."/>
            <person name="Wiebenga A."/>
            <person name="De vries R.P."/>
            <person name="Grigoriev I.V."/>
            <person name="Mortensen U.H."/>
            <person name="Andersen M.R."/>
            <person name="Baker S.E."/>
        </authorList>
    </citation>
    <scope>NUCLEOTIDE SEQUENCE</scope>
    <source>
        <strain evidence="1">CBS 121060</strain>
    </source>
</reference>
<gene>
    <name evidence="1" type="ORF">BO66DRAFT_388941</name>
</gene>
<evidence type="ECO:0000313" key="1">
    <source>
        <dbReference type="EMBL" id="RAH73348.1"/>
    </source>
</evidence>
<dbReference type="EMBL" id="KZ824939">
    <property type="protein sequence ID" value="RAH73348.1"/>
    <property type="molecule type" value="Genomic_DNA"/>
</dbReference>
<sequence>MAYTVWLSCEVIANRPPPMTDRAWFVLTIVVVSSSARQTQVATTTSCNYHLPTGFPHRNFKPNPFLLVVVP</sequence>
<proteinExistence type="predicted"/>
<protein>
    <submittedName>
        <fullName evidence="1">Uncharacterized protein</fullName>
    </submittedName>
</protein>
<name>A0ACD1HJ16_9EURO</name>
<organism evidence="1 2">
    <name type="scientific">Aspergillus aculeatinus CBS 121060</name>
    <dbReference type="NCBI Taxonomy" id="1448322"/>
    <lineage>
        <taxon>Eukaryota</taxon>
        <taxon>Fungi</taxon>
        <taxon>Dikarya</taxon>
        <taxon>Ascomycota</taxon>
        <taxon>Pezizomycotina</taxon>
        <taxon>Eurotiomycetes</taxon>
        <taxon>Eurotiomycetidae</taxon>
        <taxon>Eurotiales</taxon>
        <taxon>Aspergillaceae</taxon>
        <taxon>Aspergillus</taxon>
        <taxon>Aspergillus subgen. Circumdati</taxon>
    </lineage>
</organism>
<evidence type="ECO:0000313" key="2">
    <source>
        <dbReference type="Proteomes" id="UP000249661"/>
    </source>
</evidence>
<accession>A0ACD1HJ16</accession>
<keyword evidence="2" id="KW-1185">Reference proteome</keyword>